<feature type="domain" description="HAMP" evidence="6">
    <location>
        <begin position="302"/>
        <end position="355"/>
    </location>
</feature>
<dbReference type="STRING" id="693986.MOC_5631"/>
<dbReference type="PANTHER" id="PTHR32089:SF112">
    <property type="entry name" value="LYSOZYME-LIKE PROTEIN-RELATED"/>
    <property type="match status" value="1"/>
</dbReference>
<dbReference type="KEGG" id="mor:MOC_5631"/>
<dbReference type="Gene3D" id="1.10.287.950">
    <property type="entry name" value="Methyl-accepting chemotaxis protein"/>
    <property type="match status" value="1"/>
</dbReference>
<dbReference type="InterPro" id="IPR004089">
    <property type="entry name" value="MCPsignal_dom"/>
</dbReference>
<keyword evidence="1 3" id="KW-0807">Transducer</keyword>
<dbReference type="PROSITE" id="PS50111">
    <property type="entry name" value="CHEMOTAXIS_TRANSDUC_2"/>
    <property type="match status" value="1"/>
</dbReference>
<evidence type="ECO:0000256" key="1">
    <source>
        <dbReference type="ARBA" id="ARBA00023224"/>
    </source>
</evidence>
<reference evidence="7 8" key="1">
    <citation type="journal article" date="2014" name="PLoS ONE">
        <title>Genome Information of Methylobacterium oryzae, a Plant-Probiotic Methylotroph in the Phyllosphere.</title>
        <authorList>
            <person name="Kwak M.J."/>
            <person name="Jeong H."/>
            <person name="Madhaiyan M."/>
            <person name="Lee Y."/>
            <person name="Sa T.M."/>
            <person name="Oh T.K."/>
            <person name="Kim J.F."/>
        </authorList>
    </citation>
    <scope>NUCLEOTIDE SEQUENCE [LARGE SCALE GENOMIC DNA]</scope>
    <source>
        <strain evidence="7 8">CBMB20</strain>
    </source>
</reference>
<dbReference type="HOGENOM" id="CLU_000445_107_27_5"/>
<evidence type="ECO:0000256" key="4">
    <source>
        <dbReference type="SAM" id="Phobius"/>
    </source>
</evidence>
<keyword evidence="4" id="KW-0472">Membrane</keyword>
<dbReference type="GO" id="GO:0016020">
    <property type="term" value="C:membrane"/>
    <property type="evidence" value="ECO:0007669"/>
    <property type="project" value="InterPro"/>
</dbReference>
<evidence type="ECO:0000256" key="3">
    <source>
        <dbReference type="PROSITE-ProRule" id="PRU00284"/>
    </source>
</evidence>
<protein>
    <submittedName>
        <fullName evidence="7">Methyl-accepting chemotaxis sensory transducer</fullName>
    </submittedName>
</protein>
<dbReference type="AlphaFoldDB" id="A0A089NZL8"/>
<evidence type="ECO:0000259" key="6">
    <source>
        <dbReference type="PROSITE" id="PS50885"/>
    </source>
</evidence>
<dbReference type="Pfam" id="PF00672">
    <property type="entry name" value="HAMP"/>
    <property type="match status" value="1"/>
</dbReference>
<evidence type="ECO:0000313" key="7">
    <source>
        <dbReference type="EMBL" id="AIQ93386.1"/>
    </source>
</evidence>
<feature type="domain" description="Methyl-accepting transducer" evidence="5">
    <location>
        <begin position="395"/>
        <end position="631"/>
    </location>
</feature>
<name>A0A089NZL8_9HYPH</name>
<evidence type="ECO:0000259" key="5">
    <source>
        <dbReference type="PROSITE" id="PS50111"/>
    </source>
</evidence>
<dbReference type="EMBL" id="CP003811">
    <property type="protein sequence ID" value="AIQ93386.1"/>
    <property type="molecule type" value="Genomic_DNA"/>
</dbReference>
<dbReference type="Pfam" id="PF00015">
    <property type="entry name" value="MCPsignal"/>
    <property type="match status" value="1"/>
</dbReference>
<dbReference type="SMART" id="SM00283">
    <property type="entry name" value="MA"/>
    <property type="match status" value="1"/>
</dbReference>
<dbReference type="eggNOG" id="COG0840">
    <property type="taxonomic scope" value="Bacteria"/>
</dbReference>
<dbReference type="Gene3D" id="6.10.340.10">
    <property type="match status" value="1"/>
</dbReference>
<evidence type="ECO:0000313" key="8">
    <source>
        <dbReference type="Proteomes" id="UP000029492"/>
    </source>
</evidence>
<proteinExistence type="inferred from homology"/>
<gene>
    <name evidence="7" type="ORF">MOC_5631</name>
</gene>
<dbReference type="PANTHER" id="PTHR32089">
    <property type="entry name" value="METHYL-ACCEPTING CHEMOTAXIS PROTEIN MCPB"/>
    <property type="match status" value="1"/>
</dbReference>
<sequence>MLVMITGIIGAFAIYQQGVISEDHALRERVERGAQSVLMIDGHAARLIGTAERYRIQPDPDLIVAMEQARRAIEQTCDKYFSLAMTDGGRKLYDDVREAARAMKPELERLAASGATLREARAKLYETGNTLTVLLGNLLADVRARGGEAMLARIEHIENAVLRSRIASARFVIGLDPQDRSTFEQRVEQALAALDAFKDTQGGAVFAQQVRAVRDALVAAATGFRAYDQAVASAKATFETGIKPHTDAIERLGIALRDRIVAAGERISRETASAASRARYILIGLVGAALLLGGVLAFMLARSIIRPIAGMTEAMTRLAGGDLQVVVPYRDAADEMGAMAKAVDIFRQNAVARAELEAAQAAEREARLRRAERVEQRVQAFQAKIAASLAIVTAATSELDATAQAMTRVADNTNSQAVTSSSAAAQTSANVQTVAAAAEEMVSSLQEIERQVVRSNEVAGHAAHEAEATNAAMASLRAAAEQIGAAVIMISGIANQTNLLALNATIEAARAGEAGRGFAVVASEVKELASQTARATEEIGGQIAAIQAASGQAAEAMAQIGRTIAAVNEISGAIAATVVQQTAATSEISRNAGEAARGTENVSANVTRVLAAARETGSAAAQVQSAASELATQSLTVKREVDSFLDDIQAA</sequence>
<organism evidence="7 8">
    <name type="scientific">Methylobacterium oryzae CBMB20</name>
    <dbReference type="NCBI Taxonomy" id="693986"/>
    <lineage>
        <taxon>Bacteria</taxon>
        <taxon>Pseudomonadati</taxon>
        <taxon>Pseudomonadota</taxon>
        <taxon>Alphaproteobacteria</taxon>
        <taxon>Hyphomicrobiales</taxon>
        <taxon>Methylobacteriaceae</taxon>
        <taxon>Methylobacterium</taxon>
    </lineage>
</organism>
<dbReference type="InterPro" id="IPR003660">
    <property type="entry name" value="HAMP_dom"/>
</dbReference>
<dbReference type="SUPFAM" id="SSF58104">
    <property type="entry name" value="Methyl-accepting chemotaxis protein (MCP) signaling domain"/>
    <property type="match status" value="1"/>
</dbReference>
<feature type="transmembrane region" description="Helical" evidence="4">
    <location>
        <begin position="280"/>
        <end position="301"/>
    </location>
</feature>
<comment type="similarity">
    <text evidence="2">Belongs to the methyl-accepting chemotaxis (MCP) protein family.</text>
</comment>
<dbReference type="SMART" id="SM00304">
    <property type="entry name" value="HAMP"/>
    <property type="match status" value="2"/>
</dbReference>
<dbReference type="GO" id="GO:0007165">
    <property type="term" value="P:signal transduction"/>
    <property type="evidence" value="ECO:0007669"/>
    <property type="project" value="UniProtKB-KW"/>
</dbReference>
<keyword evidence="4" id="KW-0812">Transmembrane</keyword>
<dbReference type="PROSITE" id="PS50885">
    <property type="entry name" value="HAMP"/>
    <property type="match status" value="1"/>
</dbReference>
<dbReference type="Proteomes" id="UP000029492">
    <property type="component" value="Chromosome"/>
</dbReference>
<dbReference type="CDD" id="cd06225">
    <property type="entry name" value="HAMP"/>
    <property type="match status" value="1"/>
</dbReference>
<evidence type="ECO:0000256" key="2">
    <source>
        <dbReference type="ARBA" id="ARBA00029447"/>
    </source>
</evidence>
<accession>A0A089NZL8</accession>
<keyword evidence="4" id="KW-1133">Transmembrane helix</keyword>
<keyword evidence="8" id="KW-1185">Reference proteome</keyword>